<dbReference type="Proteomes" id="UP000250043">
    <property type="component" value="Unassembled WGS sequence"/>
</dbReference>
<feature type="region of interest" description="Disordered" evidence="1">
    <location>
        <begin position="1"/>
        <end position="20"/>
    </location>
</feature>
<accession>A0A8E2DIC1</accession>
<organism evidence="2 3">
    <name type="scientific">Obba rivulosa</name>
    <dbReference type="NCBI Taxonomy" id="1052685"/>
    <lineage>
        <taxon>Eukaryota</taxon>
        <taxon>Fungi</taxon>
        <taxon>Dikarya</taxon>
        <taxon>Basidiomycota</taxon>
        <taxon>Agaricomycotina</taxon>
        <taxon>Agaricomycetes</taxon>
        <taxon>Polyporales</taxon>
        <taxon>Gelatoporiaceae</taxon>
        <taxon>Obba</taxon>
    </lineage>
</organism>
<gene>
    <name evidence="2" type="ORF">OBBRIDRAFT_208855</name>
</gene>
<proteinExistence type="predicted"/>
<name>A0A8E2DIC1_9APHY</name>
<dbReference type="EMBL" id="KV722515">
    <property type="protein sequence ID" value="OCH86709.1"/>
    <property type="molecule type" value="Genomic_DNA"/>
</dbReference>
<reference evidence="2 3" key="1">
    <citation type="submission" date="2016-07" db="EMBL/GenBank/DDBJ databases">
        <title>Draft genome of the white-rot fungus Obba rivulosa 3A-2.</title>
        <authorList>
            <consortium name="DOE Joint Genome Institute"/>
            <person name="Miettinen O."/>
            <person name="Riley R."/>
            <person name="Acob R."/>
            <person name="Barry K."/>
            <person name="Cullen D."/>
            <person name="De Vries R."/>
            <person name="Hainaut M."/>
            <person name="Hatakka A."/>
            <person name="Henrissat B."/>
            <person name="Hilden K."/>
            <person name="Kuo R."/>
            <person name="Labutti K."/>
            <person name="Lipzen A."/>
            <person name="Makela M.R."/>
            <person name="Sandor L."/>
            <person name="Spatafora J.W."/>
            <person name="Grigoriev I.V."/>
            <person name="Hibbett D.S."/>
        </authorList>
    </citation>
    <scope>NUCLEOTIDE SEQUENCE [LARGE SCALE GENOMIC DNA]</scope>
    <source>
        <strain evidence="2 3">3A-2</strain>
    </source>
</reference>
<keyword evidence="3" id="KW-1185">Reference proteome</keyword>
<protein>
    <submittedName>
        <fullName evidence="2">Uncharacterized protein</fullName>
    </submittedName>
</protein>
<sequence>MVVSLKVGNSSESVRKTERTASSTTISMPFCSCCQSRRARFLQNVKHDPRPRGYLVFSAATFVLLLSKSASERPTLDLICTRDMDSSSSFNHVYRTDETRRERRGGHGDEHIATTGFSINQDFSMSSSQSHWNRYGELEHVAASKTSISHGSTTPLSASFSPTALNLLTTHSKRAVRTLSARNQRNSARTSTPQSFQHAAYQSLNASMPHAIGHDPFIDGDIENLRSIVDSSDAVLSNELKDGLYRVLAAAQIVVRGTEVSGR</sequence>
<dbReference type="AlphaFoldDB" id="A0A8E2DIC1"/>
<evidence type="ECO:0000313" key="2">
    <source>
        <dbReference type="EMBL" id="OCH86709.1"/>
    </source>
</evidence>
<evidence type="ECO:0000256" key="1">
    <source>
        <dbReference type="SAM" id="MobiDB-lite"/>
    </source>
</evidence>
<evidence type="ECO:0000313" key="3">
    <source>
        <dbReference type="Proteomes" id="UP000250043"/>
    </source>
</evidence>